<dbReference type="AlphaFoldDB" id="A0AAV2YJ33"/>
<keyword evidence="4" id="KW-1185">Reference proteome</keyword>
<dbReference type="Proteomes" id="UP001146120">
    <property type="component" value="Unassembled WGS sequence"/>
</dbReference>
<accession>A0AAV2YJ33</accession>
<organism evidence="3 4">
    <name type="scientific">Lagenidium giganteum</name>
    <dbReference type="NCBI Taxonomy" id="4803"/>
    <lineage>
        <taxon>Eukaryota</taxon>
        <taxon>Sar</taxon>
        <taxon>Stramenopiles</taxon>
        <taxon>Oomycota</taxon>
        <taxon>Peronosporomycetes</taxon>
        <taxon>Pythiales</taxon>
        <taxon>Pythiaceae</taxon>
    </lineage>
</organism>
<dbReference type="EMBL" id="DAKRPA010000393">
    <property type="protein sequence ID" value="DAZ92729.1"/>
    <property type="molecule type" value="Genomic_DNA"/>
</dbReference>
<feature type="compositionally biased region" description="Basic residues" evidence="1">
    <location>
        <begin position="217"/>
        <end position="227"/>
    </location>
</feature>
<reference evidence="3" key="2">
    <citation type="journal article" date="2023" name="Microbiol Resour">
        <title>Decontamination and Annotation of the Draft Genome Sequence of the Oomycete Lagenidium giganteum ARSEF 373.</title>
        <authorList>
            <person name="Morgan W.R."/>
            <person name="Tartar A."/>
        </authorList>
    </citation>
    <scope>NUCLEOTIDE SEQUENCE</scope>
    <source>
        <strain evidence="3">ARSEF 373</strain>
    </source>
</reference>
<comment type="caution">
    <text evidence="3">The sequence shown here is derived from an EMBL/GenBank/DDBJ whole genome shotgun (WGS) entry which is preliminary data.</text>
</comment>
<feature type="chain" id="PRO_5043618232" evidence="2">
    <location>
        <begin position="21"/>
        <end position="227"/>
    </location>
</feature>
<proteinExistence type="predicted"/>
<feature type="signal peptide" evidence="2">
    <location>
        <begin position="1"/>
        <end position="20"/>
    </location>
</feature>
<name>A0AAV2YJ33_9STRA</name>
<keyword evidence="2" id="KW-0732">Signal</keyword>
<evidence type="ECO:0000313" key="3">
    <source>
        <dbReference type="EMBL" id="DAZ92729.1"/>
    </source>
</evidence>
<feature type="compositionally biased region" description="Acidic residues" evidence="1">
    <location>
        <begin position="192"/>
        <end position="201"/>
    </location>
</feature>
<protein>
    <submittedName>
        <fullName evidence="3">Uncharacterized protein</fullName>
    </submittedName>
</protein>
<reference evidence="3" key="1">
    <citation type="submission" date="2022-11" db="EMBL/GenBank/DDBJ databases">
        <authorList>
            <person name="Morgan W.R."/>
            <person name="Tartar A."/>
        </authorList>
    </citation>
    <scope>NUCLEOTIDE SEQUENCE</scope>
    <source>
        <strain evidence="3">ARSEF 373</strain>
    </source>
</reference>
<evidence type="ECO:0000256" key="2">
    <source>
        <dbReference type="SAM" id="SignalP"/>
    </source>
</evidence>
<feature type="region of interest" description="Disordered" evidence="1">
    <location>
        <begin position="163"/>
        <end position="227"/>
    </location>
</feature>
<evidence type="ECO:0000256" key="1">
    <source>
        <dbReference type="SAM" id="MobiDB-lite"/>
    </source>
</evidence>
<sequence length="227" mass="24047">MKTALASGMVVLATIGLGAAADVMESHEAPAMDVGVGTHDVLRSPTGLLNKNTLAMDNNVFIARSNVAFSQDDRLALGRKIEAMVTEQKDVDAGTLSRNMLKAVTGKDTDAVLMTKASGVVAASRSADQSMTQQRISDFVNTALAMMKEGDKEAALEQGLPSGVVLVPSGGEPLKRIGAPKARTTEKKADGDGDGDGDDDDDYKKKKKKGKEGWFERKKKPKKTPTL</sequence>
<gene>
    <name evidence="3" type="ORF">N0F65_012512</name>
</gene>
<evidence type="ECO:0000313" key="4">
    <source>
        <dbReference type="Proteomes" id="UP001146120"/>
    </source>
</evidence>